<reference evidence="2" key="1">
    <citation type="journal article" date="2020" name="Stud. Mycol.">
        <title>101 Dothideomycetes genomes: a test case for predicting lifestyles and emergence of pathogens.</title>
        <authorList>
            <person name="Haridas S."/>
            <person name="Albert R."/>
            <person name="Binder M."/>
            <person name="Bloem J."/>
            <person name="Labutti K."/>
            <person name="Salamov A."/>
            <person name="Andreopoulos B."/>
            <person name="Baker S."/>
            <person name="Barry K."/>
            <person name="Bills G."/>
            <person name="Bluhm B."/>
            <person name="Cannon C."/>
            <person name="Castanera R."/>
            <person name="Culley D."/>
            <person name="Daum C."/>
            <person name="Ezra D."/>
            <person name="Gonzalez J."/>
            <person name="Henrissat B."/>
            <person name="Kuo A."/>
            <person name="Liang C."/>
            <person name="Lipzen A."/>
            <person name="Lutzoni F."/>
            <person name="Magnuson J."/>
            <person name="Mondo S."/>
            <person name="Nolan M."/>
            <person name="Ohm R."/>
            <person name="Pangilinan J."/>
            <person name="Park H.-J."/>
            <person name="Ramirez L."/>
            <person name="Alfaro M."/>
            <person name="Sun H."/>
            <person name="Tritt A."/>
            <person name="Yoshinaga Y."/>
            <person name="Zwiers L.-H."/>
            <person name="Turgeon B."/>
            <person name="Goodwin S."/>
            <person name="Spatafora J."/>
            <person name="Crous P."/>
            <person name="Grigoriev I."/>
        </authorList>
    </citation>
    <scope>NUCLEOTIDE SEQUENCE</scope>
    <source>
        <strain evidence="2">CBS 130266</strain>
    </source>
</reference>
<evidence type="ECO:0000313" key="2">
    <source>
        <dbReference type="EMBL" id="KAF2428289.1"/>
    </source>
</evidence>
<keyword evidence="3" id="KW-1185">Reference proteome</keyword>
<organism evidence="2 3">
    <name type="scientific">Tothia fuscella</name>
    <dbReference type="NCBI Taxonomy" id="1048955"/>
    <lineage>
        <taxon>Eukaryota</taxon>
        <taxon>Fungi</taxon>
        <taxon>Dikarya</taxon>
        <taxon>Ascomycota</taxon>
        <taxon>Pezizomycotina</taxon>
        <taxon>Dothideomycetes</taxon>
        <taxon>Pleosporomycetidae</taxon>
        <taxon>Venturiales</taxon>
        <taxon>Cylindrosympodiaceae</taxon>
        <taxon>Tothia</taxon>
    </lineage>
</organism>
<dbReference type="AlphaFoldDB" id="A0A9P4NN11"/>
<accession>A0A9P4NN11</accession>
<feature type="region of interest" description="Disordered" evidence="1">
    <location>
        <begin position="17"/>
        <end position="125"/>
    </location>
</feature>
<proteinExistence type="predicted"/>
<evidence type="ECO:0000313" key="3">
    <source>
        <dbReference type="Proteomes" id="UP000800235"/>
    </source>
</evidence>
<comment type="caution">
    <text evidence="2">The sequence shown here is derived from an EMBL/GenBank/DDBJ whole genome shotgun (WGS) entry which is preliminary data.</text>
</comment>
<protein>
    <submittedName>
        <fullName evidence="2">Uncharacterized protein</fullName>
    </submittedName>
</protein>
<dbReference type="EMBL" id="MU007055">
    <property type="protein sequence ID" value="KAF2428289.1"/>
    <property type="molecule type" value="Genomic_DNA"/>
</dbReference>
<gene>
    <name evidence="2" type="ORF">EJ08DRAFT_651085</name>
</gene>
<evidence type="ECO:0000256" key="1">
    <source>
        <dbReference type="SAM" id="MobiDB-lite"/>
    </source>
</evidence>
<name>A0A9P4NN11_9PEZI</name>
<feature type="compositionally biased region" description="Basic and acidic residues" evidence="1">
    <location>
        <begin position="85"/>
        <end position="117"/>
    </location>
</feature>
<sequence length="155" mass="16420">MSEVTGIKRHTLYCRYNTQVMKPASLTAGKGGKGRGSGKIGGGSGKIGSGTAGGAEVSKKRKSPVKVESASANEGEDGGREEDETPKAKKVKGEKAGMKGGEKVAKQVTVKQERGDSMEEDGYDTNEQVMTVIHQEDGFSDVDGQYEWDEDVFGV</sequence>
<feature type="compositionally biased region" description="Acidic residues" evidence="1">
    <location>
        <begin position="74"/>
        <end position="84"/>
    </location>
</feature>
<feature type="compositionally biased region" description="Gly residues" evidence="1">
    <location>
        <begin position="29"/>
        <end position="53"/>
    </location>
</feature>
<dbReference type="Proteomes" id="UP000800235">
    <property type="component" value="Unassembled WGS sequence"/>
</dbReference>